<dbReference type="InterPro" id="IPR020084">
    <property type="entry name" value="NUDIX_hydrolase_CS"/>
</dbReference>
<dbReference type="STRING" id="983920.Y88_2669"/>
<dbReference type="PANTHER" id="PTHR43046:SF14">
    <property type="entry name" value="MUTT_NUDIX FAMILY PROTEIN"/>
    <property type="match status" value="1"/>
</dbReference>
<dbReference type="InterPro" id="IPR000086">
    <property type="entry name" value="NUDIX_hydrolase_dom"/>
</dbReference>
<keyword evidence="2 4" id="KW-0378">Hydrolase</keyword>
<dbReference type="EMBL" id="AEWJ01000026">
    <property type="protein sequence ID" value="EGD59625.1"/>
    <property type="molecule type" value="Genomic_DNA"/>
</dbReference>
<dbReference type="SUPFAM" id="SSF55811">
    <property type="entry name" value="Nudix"/>
    <property type="match status" value="1"/>
</dbReference>
<evidence type="ECO:0000259" key="3">
    <source>
        <dbReference type="PROSITE" id="PS51462"/>
    </source>
</evidence>
<dbReference type="OrthoDB" id="8480561at2"/>
<dbReference type="InParanoid" id="F1Z720"/>
<feature type="domain" description="Nudix hydrolase" evidence="3">
    <location>
        <begin position="42"/>
        <end position="173"/>
    </location>
</feature>
<dbReference type="PANTHER" id="PTHR43046">
    <property type="entry name" value="GDP-MANNOSE MANNOSYL HYDROLASE"/>
    <property type="match status" value="1"/>
</dbReference>
<evidence type="ECO:0000313" key="5">
    <source>
        <dbReference type="Proteomes" id="UP000004728"/>
    </source>
</evidence>
<dbReference type="eggNOG" id="COG1051">
    <property type="taxonomic scope" value="Bacteria"/>
</dbReference>
<dbReference type="HOGENOM" id="CLU_037162_10_0_5"/>
<reference evidence="4 5" key="1">
    <citation type="journal article" date="2012" name="J. Bacteriol.">
        <title>Draft Genome Sequence of Novosphingobium nitrogenifigens Y88T.</title>
        <authorList>
            <person name="Strabala T.J."/>
            <person name="Macdonald L."/>
            <person name="Liu V."/>
            <person name="Smit A.M."/>
        </authorList>
    </citation>
    <scope>NUCLEOTIDE SEQUENCE [LARGE SCALE GENOMIC DNA]</scope>
    <source>
        <strain evidence="4 5">DSM 19370</strain>
    </source>
</reference>
<dbReference type="GO" id="GO:0016787">
    <property type="term" value="F:hydrolase activity"/>
    <property type="evidence" value="ECO:0007669"/>
    <property type="project" value="UniProtKB-KW"/>
</dbReference>
<dbReference type="InterPro" id="IPR015797">
    <property type="entry name" value="NUDIX_hydrolase-like_dom_sf"/>
</dbReference>
<comment type="cofactor">
    <cofactor evidence="1">
        <name>Mg(2+)</name>
        <dbReference type="ChEBI" id="CHEBI:18420"/>
    </cofactor>
</comment>
<evidence type="ECO:0000256" key="1">
    <source>
        <dbReference type="ARBA" id="ARBA00001946"/>
    </source>
</evidence>
<accession>F1Z720</accession>
<evidence type="ECO:0000256" key="2">
    <source>
        <dbReference type="ARBA" id="ARBA00022801"/>
    </source>
</evidence>
<proteinExistence type="predicted"/>
<evidence type="ECO:0000313" key="4">
    <source>
        <dbReference type="EMBL" id="EGD59625.1"/>
    </source>
</evidence>
<comment type="caution">
    <text evidence="4">The sequence shown here is derived from an EMBL/GenBank/DDBJ whole genome shotgun (WGS) entry which is preliminary data.</text>
</comment>
<dbReference type="AlphaFoldDB" id="F1Z720"/>
<gene>
    <name evidence="4" type="ORF">Y88_2669</name>
</gene>
<dbReference type="Proteomes" id="UP000004728">
    <property type="component" value="Unassembled WGS sequence"/>
</dbReference>
<dbReference type="PROSITE" id="PS00893">
    <property type="entry name" value="NUDIX_BOX"/>
    <property type="match status" value="1"/>
</dbReference>
<dbReference type="PROSITE" id="PS51462">
    <property type="entry name" value="NUDIX"/>
    <property type="match status" value="1"/>
</dbReference>
<sequence length="177" mass="20003">MTTSPRARRTIATNLIELVPPALHRGLLRLLQPVRLRIWGLLRREVEGIMVLGFTDDGRILLVRHSYHLADQWLVPGGGRHRGEDALTTARREIVEETGCALEDATCFATVRRSMREGWVNRIDLVTGTVIGLPRADGREIVEVGLFPLDALPPTTSDMTREHIVRWRLWRDTASKG</sequence>
<organism evidence="4 5">
    <name type="scientific">Novosphingobium nitrogenifigens DSM 19370</name>
    <dbReference type="NCBI Taxonomy" id="983920"/>
    <lineage>
        <taxon>Bacteria</taxon>
        <taxon>Pseudomonadati</taxon>
        <taxon>Pseudomonadota</taxon>
        <taxon>Alphaproteobacteria</taxon>
        <taxon>Sphingomonadales</taxon>
        <taxon>Sphingomonadaceae</taxon>
        <taxon>Novosphingobium</taxon>
    </lineage>
</organism>
<dbReference type="Pfam" id="PF00293">
    <property type="entry name" value="NUDIX"/>
    <property type="match status" value="1"/>
</dbReference>
<protein>
    <submittedName>
        <fullName evidence="4">NUDIX hydrolase</fullName>
    </submittedName>
</protein>
<dbReference type="RefSeq" id="WP_008070336.1">
    <property type="nucleotide sequence ID" value="NZ_AQWK01000003.1"/>
</dbReference>
<dbReference type="Gene3D" id="3.90.79.10">
    <property type="entry name" value="Nucleoside Triphosphate Pyrophosphohydrolase"/>
    <property type="match status" value="1"/>
</dbReference>
<name>F1Z720_9SPHN</name>
<keyword evidence="5" id="KW-1185">Reference proteome</keyword>